<keyword evidence="2" id="KW-1185">Reference proteome</keyword>
<dbReference type="SMART" id="SM00225">
    <property type="entry name" value="BTB"/>
    <property type="match status" value="1"/>
</dbReference>
<dbReference type="Gene3D" id="3.30.710.10">
    <property type="entry name" value="Potassium Channel Kv1.1, Chain A"/>
    <property type="match status" value="1"/>
</dbReference>
<evidence type="ECO:0000259" key="1">
    <source>
        <dbReference type="PROSITE" id="PS50097"/>
    </source>
</evidence>
<dbReference type="AlphaFoldDB" id="A0A1I8AQV2"/>
<accession>A0A1I8AQV2</accession>
<evidence type="ECO:0000313" key="3">
    <source>
        <dbReference type="WBParaSite" id="L893_g8224.t1"/>
    </source>
</evidence>
<reference evidence="3" key="1">
    <citation type="submission" date="2016-11" db="UniProtKB">
        <authorList>
            <consortium name="WormBaseParasite"/>
        </authorList>
    </citation>
    <scope>IDENTIFICATION</scope>
</reference>
<sequence length="287" mass="32248">MDVGRITGTLKAFGTSAEVEIGGAKWCLCRNNFYFEFRCSVGGGANALWNCTARGKLNLFHGTSGKDSVVWSHSFNSLNTKDGYANYQSFFMPFYSAEIHFFAEVEVIKLHVIDFSPSPNRSIVSSEDGAWLQVDGEKLWLSKKVLSFHSSFFEAMFSGDFKENATGCYVLKGVDINDFKLFLSILYNMDIPVTTQRSLEGLLRLGDIWQCEAVLRFCRDIVGKTDSNFLSLRTQIELCDHYGFWPLLTSIVEKAEVSNVKLVVRRGFCVQLSAFTSSVIMNRLAAE</sequence>
<dbReference type="PANTHER" id="PTHR22744">
    <property type="entry name" value="HELIX LOOP HELIX PROTEIN 21-RELATED"/>
    <property type="match status" value="1"/>
</dbReference>
<organism evidence="2 3">
    <name type="scientific">Steinernema glaseri</name>
    <dbReference type="NCBI Taxonomy" id="37863"/>
    <lineage>
        <taxon>Eukaryota</taxon>
        <taxon>Metazoa</taxon>
        <taxon>Ecdysozoa</taxon>
        <taxon>Nematoda</taxon>
        <taxon>Chromadorea</taxon>
        <taxon>Rhabditida</taxon>
        <taxon>Tylenchina</taxon>
        <taxon>Panagrolaimomorpha</taxon>
        <taxon>Strongyloidoidea</taxon>
        <taxon>Steinernematidae</taxon>
        <taxon>Steinernema</taxon>
    </lineage>
</organism>
<dbReference type="InterPro" id="IPR011333">
    <property type="entry name" value="SKP1/BTB/POZ_sf"/>
</dbReference>
<dbReference type="SUPFAM" id="SSF54695">
    <property type="entry name" value="POZ domain"/>
    <property type="match status" value="1"/>
</dbReference>
<dbReference type="PROSITE" id="PS50097">
    <property type="entry name" value="BTB"/>
    <property type="match status" value="1"/>
</dbReference>
<protein>
    <submittedName>
        <fullName evidence="3">BTB domain-containing protein</fullName>
    </submittedName>
</protein>
<dbReference type="Proteomes" id="UP000095287">
    <property type="component" value="Unplaced"/>
</dbReference>
<dbReference type="WBParaSite" id="L893_g8224.t1">
    <property type="protein sequence ID" value="L893_g8224.t1"/>
    <property type="gene ID" value="L893_g8224"/>
</dbReference>
<evidence type="ECO:0000313" key="2">
    <source>
        <dbReference type="Proteomes" id="UP000095287"/>
    </source>
</evidence>
<dbReference type="Pfam" id="PF00651">
    <property type="entry name" value="BTB"/>
    <property type="match status" value="1"/>
</dbReference>
<dbReference type="CDD" id="cd18186">
    <property type="entry name" value="BTB_POZ_ZBTB_KLHL-like"/>
    <property type="match status" value="1"/>
</dbReference>
<dbReference type="PANTHER" id="PTHR22744:SF13">
    <property type="entry name" value="BTB DOMAIN-CONTAINING PROTEIN"/>
    <property type="match status" value="1"/>
</dbReference>
<name>A0A1I8AQV2_9BILA</name>
<feature type="domain" description="BTB" evidence="1">
    <location>
        <begin position="128"/>
        <end position="195"/>
    </location>
</feature>
<proteinExistence type="predicted"/>
<dbReference type="InterPro" id="IPR000210">
    <property type="entry name" value="BTB/POZ_dom"/>
</dbReference>